<dbReference type="OrthoDB" id="957977at2"/>
<reference evidence="3" key="1">
    <citation type="submission" date="2016-10" db="EMBL/GenBank/DDBJ databases">
        <authorList>
            <person name="Varghese N."/>
            <person name="Submissions S."/>
        </authorList>
    </citation>
    <scope>NUCLEOTIDE SEQUENCE [LARGE SCALE GENOMIC DNA]</scope>
    <source>
        <strain evidence="3">DSM 24450</strain>
    </source>
</reference>
<feature type="transmembrane region" description="Helical" evidence="1">
    <location>
        <begin position="51"/>
        <end position="78"/>
    </location>
</feature>
<dbReference type="Proteomes" id="UP000199312">
    <property type="component" value="Unassembled WGS sequence"/>
</dbReference>
<sequence>MSIFNQHSAELLILLFFIITYIFSVTEKLADWKGTVAYYTNHFKGTLLEKMMPLLLINILFFETITFLLLVIGSYFLAFENSLIVAKIGLELSALTLLIFLIGQRIAKDYTGAMNITVYFILNCIGIYLLT</sequence>
<name>A0A1I6PM15_9FLAO</name>
<organism evidence="2 3">
    <name type="scientific">Lutibacter maritimus</name>
    <dbReference type="NCBI Taxonomy" id="593133"/>
    <lineage>
        <taxon>Bacteria</taxon>
        <taxon>Pseudomonadati</taxon>
        <taxon>Bacteroidota</taxon>
        <taxon>Flavobacteriia</taxon>
        <taxon>Flavobacteriales</taxon>
        <taxon>Flavobacteriaceae</taxon>
        <taxon>Lutibacter</taxon>
    </lineage>
</organism>
<keyword evidence="1" id="KW-0472">Membrane</keyword>
<dbReference type="RefSeq" id="WP_090223613.1">
    <property type="nucleotide sequence ID" value="NZ_FOZP01000002.1"/>
</dbReference>
<dbReference type="EMBL" id="FOZP01000002">
    <property type="protein sequence ID" value="SFS41128.1"/>
    <property type="molecule type" value="Genomic_DNA"/>
</dbReference>
<keyword evidence="3" id="KW-1185">Reference proteome</keyword>
<keyword evidence="1" id="KW-1133">Transmembrane helix</keyword>
<evidence type="ECO:0000313" key="3">
    <source>
        <dbReference type="Proteomes" id="UP000199312"/>
    </source>
</evidence>
<feature type="transmembrane region" description="Helical" evidence="1">
    <location>
        <begin position="110"/>
        <end position="130"/>
    </location>
</feature>
<evidence type="ECO:0000313" key="2">
    <source>
        <dbReference type="EMBL" id="SFS41128.1"/>
    </source>
</evidence>
<dbReference type="AlphaFoldDB" id="A0A1I6PM15"/>
<evidence type="ECO:0000256" key="1">
    <source>
        <dbReference type="SAM" id="Phobius"/>
    </source>
</evidence>
<dbReference type="STRING" id="593133.SAMN04488006_1171"/>
<proteinExistence type="predicted"/>
<keyword evidence="1" id="KW-0812">Transmembrane</keyword>
<feature type="transmembrane region" description="Helical" evidence="1">
    <location>
        <begin position="84"/>
        <end position="103"/>
    </location>
</feature>
<feature type="transmembrane region" description="Helical" evidence="1">
    <location>
        <begin position="12"/>
        <end position="30"/>
    </location>
</feature>
<gene>
    <name evidence="2" type="ORF">SAMN04488006_1171</name>
</gene>
<accession>A0A1I6PM15</accession>
<protein>
    <recommendedName>
        <fullName evidence="4">DoxX protein</fullName>
    </recommendedName>
</protein>
<evidence type="ECO:0008006" key="4">
    <source>
        <dbReference type="Google" id="ProtNLM"/>
    </source>
</evidence>